<evidence type="ECO:0000256" key="3">
    <source>
        <dbReference type="ARBA" id="ARBA00023125"/>
    </source>
</evidence>
<dbReference type="AlphaFoldDB" id="A0A438IKS6"/>
<evidence type="ECO:0000259" key="6">
    <source>
        <dbReference type="PROSITE" id="PS51005"/>
    </source>
</evidence>
<dbReference type="SUPFAM" id="SSF101941">
    <property type="entry name" value="NAC domain"/>
    <property type="match status" value="1"/>
</dbReference>
<keyword evidence="5" id="KW-0539">Nucleus</keyword>
<dbReference type="PROSITE" id="PS51005">
    <property type="entry name" value="NAC"/>
    <property type="match status" value="1"/>
</dbReference>
<evidence type="ECO:0000313" key="8">
    <source>
        <dbReference type="Proteomes" id="UP000288805"/>
    </source>
</evidence>
<dbReference type="PANTHER" id="PTHR31744">
    <property type="entry name" value="PROTEIN CUP-SHAPED COTYLEDON 2-RELATED"/>
    <property type="match status" value="1"/>
</dbReference>
<dbReference type="PANTHER" id="PTHR31744:SF233">
    <property type="entry name" value="NAC DOMAIN-CONTAINING PROTEIN 72-LIKE"/>
    <property type="match status" value="1"/>
</dbReference>
<reference evidence="7 8" key="1">
    <citation type="journal article" date="2018" name="PLoS Genet.">
        <title>Population sequencing reveals clonal diversity and ancestral inbreeding in the grapevine cultivar Chardonnay.</title>
        <authorList>
            <person name="Roach M.J."/>
            <person name="Johnson D.L."/>
            <person name="Bohlmann J."/>
            <person name="van Vuuren H.J."/>
            <person name="Jones S.J."/>
            <person name="Pretorius I.S."/>
            <person name="Schmidt S.A."/>
            <person name="Borneman A.R."/>
        </authorList>
    </citation>
    <scope>NUCLEOTIDE SEQUENCE [LARGE SCALE GENOMIC DNA]</scope>
    <source>
        <strain evidence="8">cv. Chardonnay</strain>
        <tissue evidence="7">Leaf</tissue>
    </source>
</reference>
<dbReference type="GO" id="GO:0006355">
    <property type="term" value="P:regulation of DNA-templated transcription"/>
    <property type="evidence" value="ECO:0007669"/>
    <property type="project" value="InterPro"/>
</dbReference>
<dbReference type="Gene3D" id="2.170.150.80">
    <property type="entry name" value="NAC domain"/>
    <property type="match status" value="1"/>
</dbReference>
<dbReference type="GO" id="GO:0005634">
    <property type="term" value="C:nucleus"/>
    <property type="evidence" value="ECO:0007669"/>
    <property type="project" value="UniProtKB-SubCell"/>
</dbReference>
<feature type="domain" description="NAC" evidence="6">
    <location>
        <begin position="11"/>
        <end position="157"/>
    </location>
</feature>
<keyword evidence="4" id="KW-0804">Transcription</keyword>
<keyword evidence="2" id="KW-0805">Transcription regulation</keyword>
<dbReference type="InterPro" id="IPR036093">
    <property type="entry name" value="NAC_dom_sf"/>
</dbReference>
<gene>
    <name evidence="7" type="primary">ONAC010_0</name>
    <name evidence="7" type="ORF">CK203_025988</name>
</gene>
<evidence type="ECO:0000256" key="4">
    <source>
        <dbReference type="ARBA" id="ARBA00023163"/>
    </source>
</evidence>
<comment type="subcellular location">
    <subcellularLocation>
        <location evidence="1">Nucleus</location>
    </subcellularLocation>
</comment>
<evidence type="ECO:0000256" key="2">
    <source>
        <dbReference type="ARBA" id="ARBA00023015"/>
    </source>
</evidence>
<dbReference type="EMBL" id="QGNW01000102">
    <property type="protein sequence ID" value="RVW97235.1"/>
    <property type="molecule type" value="Genomic_DNA"/>
</dbReference>
<evidence type="ECO:0000256" key="5">
    <source>
        <dbReference type="ARBA" id="ARBA00023242"/>
    </source>
</evidence>
<dbReference type="Proteomes" id="UP000288805">
    <property type="component" value="Unassembled WGS sequence"/>
</dbReference>
<evidence type="ECO:0000313" key="7">
    <source>
        <dbReference type="EMBL" id="RVW97235.1"/>
    </source>
</evidence>
<sequence>MEREPNSSFQFPPGFRFHPSDEELIVHYLQKKVTSHPLPASVIAEIDLYKYNPWELPKKALFGEEEWYFFSPRDRKYPNGVRPNRAAASGFWKATGTDKPILTSCGSKSIGVKKALVFYIGRPPRGVKTEWIMNEYRLLNTMNRPGSSWMIGYYAGSAIKGNMPKNTCEGQDSPSTELISYLPKIEEQQPMHTKHNDMDTGYLYNHCQLIASILAGHPLPHNETISNVTFKGSNNSNSHGSVHKDGSDKVNLPITVSSFDSFFNPLNGNSTEKHSQSQSQVSIINSNPSNPICLQKPNHVLHRQISTVMNWPFTEGNGS</sequence>
<evidence type="ECO:0000256" key="1">
    <source>
        <dbReference type="ARBA" id="ARBA00004123"/>
    </source>
</evidence>
<dbReference type="InterPro" id="IPR003441">
    <property type="entry name" value="NAC-dom"/>
</dbReference>
<dbReference type="GO" id="GO:0003677">
    <property type="term" value="F:DNA binding"/>
    <property type="evidence" value="ECO:0007669"/>
    <property type="project" value="UniProtKB-KW"/>
</dbReference>
<accession>A0A438IKS6</accession>
<name>A0A438IKS6_VITVI</name>
<protein>
    <submittedName>
        <fullName evidence="7">NAC transcription factor ONAC010</fullName>
    </submittedName>
</protein>
<organism evidence="7 8">
    <name type="scientific">Vitis vinifera</name>
    <name type="common">Grape</name>
    <dbReference type="NCBI Taxonomy" id="29760"/>
    <lineage>
        <taxon>Eukaryota</taxon>
        <taxon>Viridiplantae</taxon>
        <taxon>Streptophyta</taxon>
        <taxon>Embryophyta</taxon>
        <taxon>Tracheophyta</taxon>
        <taxon>Spermatophyta</taxon>
        <taxon>Magnoliopsida</taxon>
        <taxon>eudicotyledons</taxon>
        <taxon>Gunneridae</taxon>
        <taxon>Pentapetalae</taxon>
        <taxon>rosids</taxon>
        <taxon>Vitales</taxon>
        <taxon>Vitaceae</taxon>
        <taxon>Viteae</taxon>
        <taxon>Vitis</taxon>
    </lineage>
</organism>
<dbReference type="Pfam" id="PF02365">
    <property type="entry name" value="NAM"/>
    <property type="match status" value="1"/>
</dbReference>
<comment type="caution">
    <text evidence="7">The sequence shown here is derived from an EMBL/GenBank/DDBJ whole genome shotgun (WGS) entry which is preliminary data.</text>
</comment>
<keyword evidence="3" id="KW-0238">DNA-binding</keyword>
<proteinExistence type="predicted"/>